<proteinExistence type="predicted"/>
<feature type="transmembrane region" description="Helical" evidence="1">
    <location>
        <begin position="141"/>
        <end position="160"/>
    </location>
</feature>
<feature type="transmembrane region" description="Helical" evidence="1">
    <location>
        <begin position="7"/>
        <end position="26"/>
    </location>
</feature>
<comment type="caution">
    <text evidence="3">The sequence shown here is derived from an EMBL/GenBank/DDBJ whole genome shotgun (WGS) entry which is preliminary data.</text>
</comment>
<keyword evidence="3" id="KW-0482">Metalloprotease</keyword>
<reference evidence="3" key="2">
    <citation type="submission" date="2021-04" db="EMBL/GenBank/DDBJ databases">
        <authorList>
            <person name="Gilroy R."/>
        </authorList>
    </citation>
    <scope>NUCLEOTIDE SEQUENCE</scope>
    <source>
        <strain evidence="3">CHK193-4272</strain>
    </source>
</reference>
<dbReference type="PANTHER" id="PTHR36435">
    <property type="entry name" value="SLR1288 PROTEIN"/>
    <property type="match status" value="1"/>
</dbReference>
<keyword evidence="1" id="KW-1133">Transmembrane helix</keyword>
<dbReference type="GO" id="GO:0004175">
    <property type="term" value="F:endopeptidase activity"/>
    <property type="evidence" value="ECO:0007669"/>
    <property type="project" value="UniProtKB-ARBA"/>
</dbReference>
<sequence>MLKKDILKVIICVIIGFIGLAIGGIMYKFIEIPLLEGVITYIVPFLLVLLLTKKFRAEKYFNFTGNFSKLFSYGWYVILAGCIFGGLNFLSLQDKVSTSTDVFIGFVISCICTATFEELLCRGLIQGITCDIGKRYNHSTIRYIVYASMVFALMHFLNLIDKPYLIIGTITQVIYAFSLGMLFGVIYYKTKNLTISIVLHAIFNILGSYIVLFMEQENVPQTDIPFISVVIQLVIMLPCILVAYRIYKKES</sequence>
<feature type="transmembrane region" description="Helical" evidence="1">
    <location>
        <begin position="102"/>
        <end position="120"/>
    </location>
</feature>
<keyword evidence="1" id="KW-0812">Transmembrane</keyword>
<dbReference type="InterPro" id="IPR003675">
    <property type="entry name" value="Rce1/LyrA-like_dom"/>
</dbReference>
<keyword evidence="3" id="KW-0645">Protease</keyword>
<name>A0A9D1PKC8_9FIRM</name>
<feature type="transmembrane region" description="Helical" evidence="1">
    <location>
        <begin position="32"/>
        <end position="52"/>
    </location>
</feature>
<feature type="domain" description="CAAX prenyl protease 2/Lysostaphin resistance protein A-like" evidence="2">
    <location>
        <begin position="103"/>
        <end position="206"/>
    </location>
</feature>
<evidence type="ECO:0000256" key="1">
    <source>
        <dbReference type="SAM" id="Phobius"/>
    </source>
</evidence>
<evidence type="ECO:0000259" key="2">
    <source>
        <dbReference type="Pfam" id="PF02517"/>
    </source>
</evidence>
<dbReference type="InterPro" id="IPR052710">
    <property type="entry name" value="CAAX_protease"/>
</dbReference>
<evidence type="ECO:0000313" key="3">
    <source>
        <dbReference type="EMBL" id="HIV63129.1"/>
    </source>
</evidence>
<feature type="transmembrane region" description="Helical" evidence="1">
    <location>
        <begin position="73"/>
        <end position="90"/>
    </location>
</feature>
<feature type="transmembrane region" description="Helical" evidence="1">
    <location>
        <begin position="195"/>
        <end position="214"/>
    </location>
</feature>
<feature type="transmembrane region" description="Helical" evidence="1">
    <location>
        <begin position="166"/>
        <end position="188"/>
    </location>
</feature>
<feature type="transmembrane region" description="Helical" evidence="1">
    <location>
        <begin position="226"/>
        <end position="247"/>
    </location>
</feature>
<dbReference type="Proteomes" id="UP000886808">
    <property type="component" value="Unassembled WGS sequence"/>
</dbReference>
<accession>A0A9D1PKC8</accession>
<organism evidence="3 4">
    <name type="scientific">Candidatus Butyricicoccus avistercoris</name>
    <dbReference type="NCBI Taxonomy" id="2838518"/>
    <lineage>
        <taxon>Bacteria</taxon>
        <taxon>Bacillati</taxon>
        <taxon>Bacillota</taxon>
        <taxon>Clostridia</taxon>
        <taxon>Eubacteriales</taxon>
        <taxon>Butyricicoccaceae</taxon>
        <taxon>Butyricicoccus</taxon>
    </lineage>
</organism>
<dbReference type="AlphaFoldDB" id="A0A9D1PKC8"/>
<protein>
    <submittedName>
        <fullName evidence="3">CPBP family intramembrane metalloprotease</fullName>
    </submittedName>
</protein>
<reference evidence="3" key="1">
    <citation type="journal article" date="2021" name="PeerJ">
        <title>Extensive microbial diversity within the chicken gut microbiome revealed by metagenomics and culture.</title>
        <authorList>
            <person name="Gilroy R."/>
            <person name="Ravi A."/>
            <person name="Getino M."/>
            <person name="Pursley I."/>
            <person name="Horton D.L."/>
            <person name="Alikhan N.F."/>
            <person name="Baker D."/>
            <person name="Gharbi K."/>
            <person name="Hall N."/>
            <person name="Watson M."/>
            <person name="Adriaenssens E.M."/>
            <person name="Foster-Nyarko E."/>
            <person name="Jarju S."/>
            <person name="Secka A."/>
            <person name="Antonio M."/>
            <person name="Oren A."/>
            <person name="Chaudhuri R.R."/>
            <person name="La Ragione R."/>
            <person name="Hildebrand F."/>
            <person name="Pallen M.J."/>
        </authorList>
    </citation>
    <scope>NUCLEOTIDE SEQUENCE</scope>
    <source>
        <strain evidence="3">CHK193-4272</strain>
    </source>
</reference>
<dbReference type="Pfam" id="PF02517">
    <property type="entry name" value="Rce1-like"/>
    <property type="match status" value="1"/>
</dbReference>
<gene>
    <name evidence="3" type="ORF">H9746_09890</name>
</gene>
<evidence type="ECO:0000313" key="4">
    <source>
        <dbReference type="Proteomes" id="UP000886808"/>
    </source>
</evidence>
<dbReference type="EMBL" id="DXIE01000058">
    <property type="protein sequence ID" value="HIV63129.1"/>
    <property type="molecule type" value="Genomic_DNA"/>
</dbReference>
<keyword evidence="1" id="KW-0472">Membrane</keyword>
<dbReference type="GO" id="GO:0008237">
    <property type="term" value="F:metallopeptidase activity"/>
    <property type="evidence" value="ECO:0007669"/>
    <property type="project" value="UniProtKB-KW"/>
</dbReference>
<keyword evidence="3" id="KW-0378">Hydrolase</keyword>
<dbReference type="PANTHER" id="PTHR36435:SF1">
    <property type="entry name" value="CAAX AMINO TERMINAL PROTEASE FAMILY PROTEIN"/>
    <property type="match status" value="1"/>
</dbReference>
<dbReference type="GO" id="GO:0080120">
    <property type="term" value="P:CAAX-box protein maturation"/>
    <property type="evidence" value="ECO:0007669"/>
    <property type="project" value="UniProtKB-ARBA"/>
</dbReference>